<gene>
    <name evidence="2" type="ORF">LCGC14_2867020</name>
</gene>
<sequence length="119" mass="13947">ELRPGLNIINFKPLELNKERYAIEFKTDKSNKHFLGVWGSNTNVYKDGRMLINGREKNMDMVFQTYSRMSPMRIIENTVSPDPPLWPMLFLILFFEILIFAAAWILGMILRLNLSPRQA</sequence>
<evidence type="ECO:0000313" key="2">
    <source>
        <dbReference type="EMBL" id="KKK76106.1"/>
    </source>
</evidence>
<proteinExistence type="predicted"/>
<dbReference type="AlphaFoldDB" id="A0A0F9AV64"/>
<organism evidence="2">
    <name type="scientific">marine sediment metagenome</name>
    <dbReference type="NCBI Taxonomy" id="412755"/>
    <lineage>
        <taxon>unclassified sequences</taxon>
        <taxon>metagenomes</taxon>
        <taxon>ecological metagenomes</taxon>
    </lineage>
</organism>
<accession>A0A0F9AV64</accession>
<keyword evidence="1" id="KW-0472">Membrane</keyword>
<dbReference type="EMBL" id="LAZR01055555">
    <property type="protein sequence ID" value="KKK76106.1"/>
    <property type="molecule type" value="Genomic_DNA"/>
</dbReference>
<protein>
    <submittedName>
        <fullName evidence="2">Uncharacterized protein</fullName>
    </submittedName>
</protein>
<evidence type="ECO:0000256" key="1">
    <source>
        <dbReference type="SAM" id="Phobius"/>
    </source>
</evidence>
<feature type="non-terminal residue" evidence="2">
    <location>
        <position position="1"/>
    </location>
</feature>
<name>A0A0F9AV64_9ZZZZ</name>
<comment type="caution">
    <text evidence="2">The sequence shown here is derived from an EMBL/GenBank/DDBJ whole genome shotgun (WGS) entry which is preliminary data.</text>
</comment>
<feature type="transmembrane region" description="Helical" evidence="1">
    <location>
        <begin position="88"/>
        <end position="110"/>
    </location>
</feature>
<reference evidence="2" key="1">
    <citation type="journal article" date="2015" name="Nature">
        <title>Complex archaea that bridge the gap between prokaryotes and eukaryotes.</title>
        <authorList>
            <person name="Spang A."/>
            <person name="Saw J.H."/>
            <person name="Jorgensen S.L."/>
            <person name="Zaremba-Niedzwiedzka K."/>
            <person name="Martijn J."/>
            <person name="Lind A.E."/>
            <person name="van Eijk R."/>
            <person name="Schleper C."/>
            <person name="Guy L."/>
            <person name="Ettema T.J."/>
        </authorList>
    </citation>
    <scope>NUCLEOTIDE SEQUENCE</scope>
</reference>
<keyword evidence="1" id="KW-0812">Transmembrane</keyword>
<keyword evidence="1" id="KW-1133">Transmembrane helix</keyword>